<reference evidence="1" key="1">
    <citation type="journal article" date="2023" name="Plant J.">
        <title>Genome sequences and population genomics provide insights into the demographic history, inbreeding, and mutation load of two 'living fossil' tree species of Dipteronia.</title>
        <authorList>
            <person name="Feng Y."/>
            <person name="Comes H.P."/>
            <person name="Chen J."/>
            <person name="Zhu S."/>
            <person name="Lu R."/>
            <person name="Zhang X."/>
            <person name="Li P."/>
            <person name="Qiu J."/>
            <person name="Olsen K.M."/>
            <person name="Qiu Y."/>
        </authorList>
    </citation>
    <scope>NUCLEOTIDE SEQUENCE</scope>
    <source>
        <strain evidence="1">NBL</strain>
    </source>
</reference>
<dbReference type="Proteomes" id="UP001281410">
    <property type="component" value="Unassembled WGS sequence"/>
</dbReference>
<sequence>MPVLSCPPEESLHPYNDLPLPNDIRTLPLPMPPTPLNATKSGYQLCVHLTPAAAALAKEEMNKLQKPLMLSSHHRLLLSKLVTYPRNLAYLLIFGLAFAMTVKKNSRLSTPQAKIL</sequence>
<proteinExistence type="predicted"/>
<organism evidence="1 2">
    <name type="scientific">Dipteronia sinensis</name>
    <dbReference type="NCBI Taxonomy" id="43782"/>
    <lineage>
        <taxon>Eukaryota</taxon>
        <taxon>Viridiplantae</taxon>
        <taxon>Streptophyta</taxon>
        <taxon>Embryophyta</taxon>
        <taxon>Tracheophyta</taxon>
        <taxon>Spermatophyta</taxon>
        <taxon>Magnoliopsida</taxon>
        <taxon>eudicotyledons</taxon>
        <taxon>Gunneridae</taxon>
        <taxon>Pentapetalae</taxon>
        <taxon>rosids</taxon>
        <taxon>malvids</taxon>
        <taxon>Sapindales</taxon>
        <taxon>Sapindaceae</taxon>
        <taxon>Hippocastanoideae</taxon>
        <taxon>Acereae</taxon>
        <taxon>Dipteronia</taxon>
    </lineage>
</organism>
<gene>
    <name evidence="1" type="ORF">Dsin_022991</name>
</gene>
<keyword evidence="2" id="KW-1185">Reference proteome</keyword>
<name>A0AAE0A3X4_9ROSI</name>
<dbReference type="EMBL" id="JANJYJ010000007">
    <property type="protein sequence ID" value="KAK3199576.1"/>
    <property type="molecule type" value="Genomic_DNA"/>
</dbReference>
<comment type="caution">
    <text evidence="1">The sequence shown here is derived from an EMBL/GenBank/DDBJ whole genome shotgun (WGS) entry which is preliminary data.</text>
</comment>
<accession>A0AAE0A3X4</accession>
<evidence type="ECO:0000313" key="2">
    <source>
        <dbReference type="Proteomes" id="UP001281410"/>
    </source>
</evidence>
<protein>
    <submittedName>
        <fullName evidence="1">Uncharacterized protein</fullName>
    </submittedName>
</protein>
<dbReference type="AlphaFoldDB" id="A0AAE0A3X4"/>
<evidence type="ECO:0000313" key="1">
    <source>
        <dbReference type="EMBL" id="KAK3199576.1"/>
    </source>
</evidence>